<dbReference type="SUPFAM" id="SSF51197">
    <property type="entry name" value="Clavaminate synthase-like"/>
    <property type="match status" value="1"/>
</dbReference>
<dbReference type="RefSeq" id="WP_206928478.1">
    <property type="nucleotide sequence ID" value="NZ_JAEKJW010000004.1"/>
</dbReference>
<organism evidence="2 3">
    <name type="scientific">Thalassospira povalilytica</name>
    <dbReference type="NCBI Taxonomy" id="732237"/>
    <lineage>
        <taxon>Bacteria</taxon>
        <taxon>Pseudomonadati</taxon>
        <taxon>Pseudomonadota</taxon>
        <taxon>Alphaproteobacteria</taxon>
        <taxon>Rhodospirillales</taxon>
        <taxon>Thalassospiraceae</taxon>
        <taxon>Thalassospira</taxon>
    </lineage>
</organism>
<reference evidence="2" key="1">
    <citation type="submission" date="2020-12" db="EMBL/GenBank/DDBJ databases">
        <title>Oil enriched cultivation method for isolating marine PHA-producing bacteria.</title>
        <authorList>
            <person name="Zheng W."/>
            <person name="Yu S."/>
            <person name="Huang Y."/>
        </authorList>
    </citation>
    <scope>NUCLEOTIDE SEQUENCE</scope>
    <source>
        <strain evidence="2">SY-2-3</strain>
    </source>
</reference>
<evidence type="ECO:0000313" key="2">
    <source>
        <dbReference type="EMBL" id="MBN8198830.1"/>
    </source>
</evidence>
<keyword evidence="2" id="KW-0560">Oxidoreductase</keyword>
<dbReference type="Proteomes" id="UP000664405">
    <property type="component" value="Unassembled WGS sequence"/>
</dbReference>
<accession>A0A8I1MB76</accession>
<sequence>MSMLANAPTMAPTMAPNSDRPGNASTKEVSGTQLRDLKKKLPLRVLSEDDFAHWQTYGYVVVPNAVPAEQVKATVDLLWEFEEMDPNDPESWGRPQMRDNAMKELNNSGMVEIYNHQTLWDNRQTQRVYDAFVDIWDRTDLWVSIDRANLNTPNKGTRAFDGFIHWDADTSADPLPINVQGVLSLVDTTDDMGGFQCVPDLFANFEEWRKTAPADRDPFRPDMDTVPYTPKRIAMKAGDLVIFNSLLAHGIRANRSDQARIAQYISMAPATPEEQDLVDWRVKSWSERLPARGYAFPGDPRNWEQTRYERAELSPLGEKLLGKTPW</sequence>
<keyword evidence="2" id="KW-0223">Dioxygenase</keyword>
<comment type="caution">
    <text evidence="2">The sequence shown here is derived from an EMBL/GenBank/DDBJ whole genome shotgun (WGS) entry which is preliminary data.</text>
</comment>
<gene>
    <name evidence="2" type="ORF">JF547_20360</name>
</gene>
<feature type="compositionally biased region" description="Low complexity" evidence="1">
    <location>
        <begin position="1"/>
        <end position="17"/>
    </location>
</feature>
<dbReference type="AlphaFoldDB" id="A0A8I1MB76"/>
<dbReference type="GO" id="GO:0016706">
    <property type="term" value="F:2-oxoglutarate-dependent dioxygenase activity"/>
    <property type="evidence" value="ECO:0007669"/>
    <property type="project" value="UniProtKB-ARBA"/>
</dbReference>
<dbReference type="PANTHER" id="PTHR31630:SF6">
    <property type="entry name" value="PHYTANOYL-COA DIOXYGENASE-RELATED"/>
    <property type="match status" value="1"/>
</dbReference>
<feature type="compositionally biased region" description="Polar residues" evidence="1">
    <location>
        <begin position="23"/>
        <end position="33"/>
    </location>
</feature>
<dbReference type="InterPro" id="IPR008775">
    <property type="entry name" value="Phytyl_CoA_dOase-like"/>
</dbReference>
<evidence type="ECO:0000256" key="1">
    <source>
        <dbReference type="SAM" id="MobiDB-lite"/>
    </source>
</evidence>
<proteinExistence type="predicted"/>
<dbReference type="EMBL" id="JAEKJW010000004">
    <property type="protein sequence ID" value="MBN8198830.1"/>
    <property type="molecule type" value="Genomic_DNA"/>
</dbReference>
<dbReference type="Gene3D" id="2.60.120.620">
    <property type="entry name" value="q2cbj1_9rhob like domain"/>
    <property type="match status" value="1"/>
</dbReference>
<feature type="region of interest" description="Disordered" evidence="1">
    <location>
        <begin position="1"/>
        <end position="33"/>
    </location>
</feature>
<name>A0A8I1MB76_9PROT</name>
<dbReference type="Pfam" id="PF05721">
    <property type="entry name" value="PhyH"/>
    <property type="match status" value="1"/>
</dbReference>
<evidence type="ECO:0000313" key="3">
    <source>
        <dbReference type="Proteomes" id="UP000664405"/>
    </source>
</evidence>
<protein>
    <submittedName>
        <fullName evidence="2">Phytanoyl-CoA dioxygenase family protein</fullName>
    </submittedName>
</protein>
<dbReference type="PANTHER" id="PTHR31630">
    <property type="entry name" value="PHYTANOYL-COA DIOXYGENASE-RELATED-RELATED"/>
    <property type="match status" value="1"/>
</dbReference>